<name>A0A0F9HRL4_9ZZZZ</name>
<dbReference type="PANTHER" id="PTHR34180">
    <property type="entry name" value="PEPTIDASE C45"/>
    <property type="match status" value="1"/>
</dbReference>
<dbReference type="NCBIfam" id="NF040521">
    <property type="entry name" value="C45_proenzyme"/>
    <property type="match status" value="1"/>
</dbReference>
<reference evidence="1" key="1">
    <citation type="journal article" date="2015" name="Nature">
        <title>Complex archaea that bridge the gap between prokaryotes and eukaryotes.</title>
        <authorList>
            <person name="Spang A."/>
            <person name="Saw J.H."/>
            <person name="Jorgensen S.L."/>
            <person name="Zaremba-Niedzwiedzka K."/>
            <person name="Martijn J."/>
            <person name="Lind A.E."/>
            <person name="van Eijk R."/>
            <person name="Schleper C."/>
            <person name="Guy L."/>
            <person name="Ettema T.J."/>
        </authorList>
    </citation>
    <scope>NUCLEOTIDE SEQUENCE</scope>
</reference>
<dbReference type="Gene3D" id="3.60.60.10">
    <property type="entry name" value="Penicillin V Acylase, Chain A"/>
    <property type="match status" value="1"/>
</dbReference>
<organism evidence="1">
    <name type="scientific">marine sediment metagenome</name>
    <dbReference type="NCBI Taxonomy" id="412755"/>
    <lineage>
        <taxon>unclassified sequences</taxon>
        <taxon>metagenomes</taxon>
        <taxon>ecological metagenomes</taxon>
    </lineage>
</organism>
<dbReference type="InterPro" id="IPR047801">
    <property type="entry name" value="Peptidase_C45"/>
</dbReference>
<dbReference type="AlphaFoldDB" id="A0A0F9HRL4"/>
<evidence type="ECO:0000313" key="1">
    <source>
        <dbReference type="EMBL" id="KKM18016.1"/>
    </source>
</evidence>
<gene>
    <name evidence="1" type="ORF">LCGC14_1669910</name>
</gene>
<accession>A0A0F9HRL4</accession>
<sequence>MKVVKIKGAPYEMGVQYGQQCKKDIKTFVRLLYFMASRMSMPDMEAGHPKSWYILPALLGIRKKKKEFRALTSKHEEWVMKYYPDAIEQIRGIAEGAEVSYEDVLALNVLTEYAYGLHHCSTWSACGETTKTGEPFLGMHSDEEKGVRKYEIILQVEPVNGYKYIGTALPGTLLLGGAMNEKGLAFGLHILLWVRSGGDIFNQMPLIGLERVLSECANKDNGVRS</sequence>
<comment type="caution">
    <text evidence="1">The sequence shown here is derived from an EMBL/GenBank/DDBJ whole genome shotgun (WGS) entry which is preliminary data.</text>
</comment>
<dbReference type="InterPro" id="IPR047794">
    <property type="entry name" value="C45_proenzyme-like"/>
</dbReference>
<dbReference type="EMBL" id="LAZR01014321">
    <property type="protein sequence ID" value="KKM18016.1"/>
    <property type="molecule type" value="Genomic_DNA"/>
</dbReference>
<dbReference type="PANTHER" id="PTHR34180:SF1">
    <property type="entry name" value="BETA-ALANYL-DOPAMINE_CARCININE HYDROLASE"/>
    <property type="match status" value="1"/>
</dbReference>
<protein>
    <submittedName>
        <fullName evidence="1">Uncharacterized protein</fullName>
    </submittedName>
</protein>
<proteinExistence type="predicted"/>
<dbReference type="Gene3D" id="1.10.10.2120">
    <property type="match status" value="1"/>
</dbReference>